<dbReference type="RefSeq" id="WP_256619541.1">
    <property type="nucleotide sequence ID" value="NZ_JANIBC010000007.1"/>
</dbReference>
<accession>A0A9X2L9X4</accession>
<protein>
    <submittedName>
        <fullName evidence="2">GIY-YIG nuclease family protein</fullName>
    </submittedName>
</protein>
<dbReference type="InterPro" id="IPR000305">
    <property type="entry name" value="GIY-YIG_endonuc"/>
</dbReference>
<dbReference type="InterPro" id="IPR035901">
    <property type="entry name" value="GIY-YIG_endonuc_sf"/>
</dbReference>
<reference evidence="2" key="1">
    <citation type="submission" date="2022-07" db="EMBL/GenBank/DDBJ databases">
        <title>Parvularcula maris sp. nov., an algicidal bacterium isolated from seawater.</title>
        <authorList>
            <person name="Li F."/>
        </authorList>
    </citation>
    <scope>NUCLEOTIDE SEQUENCE</scope>
    <source>
        <strain evidence="2">BGMRC 0090</strain>
    </source>
</reference>
<feature type="domain" description="GIY-YIG" evidence="1">
    <location>
        <begin position="181"/>
        <end position="275"/>
    </location>
</feature>
<sequence>MQTDSVRPCFLTDLWSPADPTSYKVHFARWNAQNQPLHVLARSFEEWRGWQEFYPGKNDFNRVRIFSLAQVLSAKDRWVFGGIWQVEGQGERQDGTPFYRVRLADELRSLYARLKVRHVHKSRGTRLNLENHLRDMVISEILPEPYTGRPFPGYDSVNLSFQEIEGLMANSRRDWATALRHVKGVYLITHTGRSQRYVGSAYGETGIWSRWAQYIQTGHGGNLELRRLVRQEGIEECRQHFRFTLLEHLPARTEDSVVIARENYWKEVLNTRDVEAGLNRN</sequence>
<dbReference type="PROSITE" id="PS50164">
    <property type="entry name" value="GIY_YIG"/>
    <property type="match status" value="1"/>
</dbReference>
<dbReference type="CDD" id="cd10446">
    <property type="entry name" value="GIY-YIG_unchar_1"/>
    <property type="match status" value="1"/>
</dbReference>
<dbReference type="EMBL" id="JANIBC010000007">
    <property type="protein sequence ID" value="MCQ8185651.1"/>
    <property type="molecule type" value="Genomic_DNA"/>
</dbReference>
<evidence type="ECO:0000313" key="3">
    <source>
        <dbReference type="Proteomes" id="UP001142610"/>
    </source>
</evidence>
<comment type="caution">
    <text evidence="2">The sequence shown here is derived from an EMBL/GenBank/DDBJ whole genome shotgun (WGS) entry which is preliminary data.</text>
</comment>
<dbReference type="SUPFAM" id="SSF82771">
    <property type="entry name" value="GIY-YIG endonuclease"/>
    <property type="match status" value="1"/>
</dbReference>
<gene>
    <name evidence="2" type="ORF">NOG11_09605</name>
</gene>
<dbReference type="AlphaFoldDB" id="A0A9X2L9X4"/>
<keyword evidence="3" id="KW-1185">Reference proteome</keyword>
<organism evidence="2 3">
    <name type="scientific">Parvularcula maris</name>
    <dbReference type="NCBI Taxonomy" id="2965077"/>
    <lineage>
        <taxon>Bacteria</taxon>
        <taxon>Pseudomonadati</taxon>
        <taxon>Pseudomonadota</taxon>
        <taxon>Alphaproteobacteria</taxon>
        <taxon>Parvularculales</taxon>
        <taxon>Parvularculaceae</taxon>
        <taxon>Parvularcula</taxon>
    </lineage>
</organism>
<dbReference type="Proteomes" id="UP001142610">
    <property type="component" value="Unassembled WGS sequence"/>
</dbReference>
<dbReference type="Gene3D" id="3.40.1440.10">
    <property type="entry name" value="GIY-YIG endonuclease"/>
    <property type="match status" value="1"/>
</dbReference>
<proteinExistence type="predicted"/>
<evidence type="ECO:0000259" key="1">
    <source>
        <dbReference type="PROSITE" id="PS50164"/>
    </source>
</evidence>
<name>A0A9X2L9X4_9PROT</name>
<evidence type="ECO:0000313" key="2">
    <source>
        <dbReference type="EMBL" id="MCQ8185651.1"/>
    </source>
</evidence>